<evidence type="ECO:0000256" key="2">
    <source>
        <dbReference type="ARBA" id="ARBA00010015"/>
    </source>
</evidence>
<dbReference type="InterPro" id="IPR006166">
    <property type="entry name" value="ERCC4_domain"/>
</dbReference>
<dbReference type="GO" id="GO:0003697">
    <property type="term" value="F:single-stranded DNA binding"/>
    <property type="evidence" value="ECO:0007669"/>
    <property type="project" value="TreeGrafter"/>
</dbReference>
<evidence type="ECO:0000256" key="1">
    <source>
        <dbReference type="ARBA" id="ARBA00004123"/>
    </source>
</evidence>
<accession>A0A9W5TD57</accession>
<dbReference type="FunFam" id="3.40.50.10130:FF:000002">
    <property type="entry name" value="DNA repair endonuclease XPF"/>
    <property type="match status" value="1"/>
</dbReference>
<evidence type="ECO:0000256" key="8">
    <source>
        <dbReference type="ARBA" id="ARBA00023204"/>
    </source>
</evidence>
<feature type="compositionally biased region" description="Polar residues" evidence="10">
    <location>
        <begin position="665"/>
        <end position="677"/>
    </location>
</feature>
<feature type="compositionally biased region" description="Acidic residues" evidence="10">
    <location>
        <begin position="684"/>
        <end position="693"/>
    </location>
</feature>
<dbReference type="GO" id="GO:0000110">
    <property type="term" value="C:nucleotide-excision repair factor 1 complex"/>
    <property type="evidence" value="ECO:0007669"/>
    <property type="project" value="TreeGrafter"/>
</dbReference>
<evidence type="ECO:0000256" key="9">
    <source>
        <dbReference type="ARBA" id="ARBA00023242"/>
    </source>
</evidence>
<gene>
    <name evidence="12" type="ORF">BaOVIS_029350</name>
</gene>
<dbReference type="SMART" id="SM00891">
    <property type="entry name" value="ERCC4"/>
    <property type="match status" value="1"/>
</dbReference>
<sequence length="1204" mass="136252">MQPLPFEKAILRRTVPTWQELLCDHIARGSLTKAEVSLGKCRRRTLKTATRRVGVTNALIIVSPGCDCSRLLFYLLLYITNPLHVYDSQGSTYTIDVSPELTAAGPSLCLQNVDMSFRSRNVYNAIFDLASGDAEESDHRPPRAAPQLFHNVKLRSALEMGTRLILVLGLMADEAVTTAKHFAQIIKQICYNTSDVPDMTSVRLPMPTFIDGLVSAQDRERKYIEGGIISIPSRMLLVDLLTAKLAPELVSGIVIVNAHRMTHDYNIPFLIKLVRSRNRLAFVKAITDNVTAMRDEGKLTFTLKSMFTSDCFIFPRCGSCFDSFLNDPMMQPETFEVNLKLSETAKHIHNTIVQVLQRLITDLQRQSGQELETLDMNALMYTSNVKRLLTNALQKASLSASEYHINRSMTSLVNLRILLEQLLNMDAISFLIFAESMKSAEGDSHWLWTSYGNTIYKLATARVYQPNPQEEPGLQLNVEIDQKGDYIRKILCSKHIGPGELGELLKSAIKWRSSKRLCKMPSRYIMVKHVNLSSDAKRAALCRREAKHLRYINDYFKSGGILTRRAIIVAESEFVCNQLRSSLNMSLGRYNEVKFMSYAARRADRYESIERDDHRIEGYTETHYHRTMINSRNETDKMLHRFVVWSKYNRIYRSSASSKDRSQSTGHSVGQGDNSVTRVMETQECLDDVEPSEDDKVGDSITPDYGGGDVITPEYDVETPDRMELVRESVHDPISLNSSSSGSGDSDMDKSVGRIGLPKTVPSRSYYNYSLTLNVTKQIKCVTHVINVYYTQVRNELLKGIMERKLLAESNDDPLPTTCSPQEFGYVLQRIKPTVVIVYRPSVKILRVIEQYCALQAAAGRRCHLRVYVLSYIDCLESHKFARNLKYELECWRYLQQQLKSIQITFDESVLLKENTNTEAQATIAGQTGVTMALSNIAQDNTELQNGTITIPNVKPSPQVLVDMREFNSKLPFHLYYNGLRLVPIQLEIGDYLITRDICIERKSLGDLIGSLNSGRLAQQAEELCSTYDLPFLLVEFDGAESFRLSPCNDGHSTGFNYIYSKLCILCCNYPKLRVIWSQSPDNSAAIVMALKKGRSEPDVATNSMVIATARGISAVENGERQLIVRRKPEDVKNRDALRILRRIPGVTSYNIGEILSRVGSLRQLSEMEEADLCQFLPPCNAKAIFNFFNQDIRGVSRQHSHYI</sequence>
<dbReference type="Proteomes" id="UP001057455">
    <property type="component" value="Unassembled WGS sequence"/>
</dbReference>
<evidence type="ECO:0000256" key="7">
    <source>
        <dbReference type="ARBA" id="ARBA00023125"/>
    </source>
</evidence>
<keyword evidence="4" id="KW-0255">Endonuclease</keyword>
<dbReference type="PANTHER" id="PTHR10150">
    <property type="entry name" value="DNA REPAIR ENDONUCLEASE XPF"/>
    <property type="match status" value="1"/>
</dbReference>
<dbReference type="GO" id="GO:1901255">
    <property type="term" value="P:nucleotide-excision repair involved in interstrand cross-link repair"/>
    <property type="evidence" value="ECO:0007669"/>
    <property type="project" value="TreeGrafter"/>
</dbReference>
<comment type="similarity">
    <text evidence="2">Belongs to the XPF family.</text>
</comment>
<feature type="compositionally biased region" description="Low complexity" evidence="10">
    <location>
        <begin position="735"/>
        <end position="745"/>
    </location>
</feature>
<dbReference type="InterPro" id="IPR011335">
    <property type="entry name" value="Restrct_endonuc-II-like"/>
</dbReference>
<dbReference type="AlphaFoldDB" id="A0A9W5TD57"/>
<keyword evidence="6" id="KW-0378">Hydrolase</keyword>
<proteinExistence type="inferred from homology"/>
<evidence type="ECO:0000313" key="13">
    <source>
        <dbReference type="Proteomes" id="UP001057455"/>
    </source>
</evidence>
<evidence type="ECO:0000256" key="6">
    <source>
        <dbReference type="ARBA" id="ARBA00022801"/>
    </source>
</evidence>
<dbReference type="Gene3D" id="3.40.50.10130">
    <property type="match status" value="1"/>
</dbReference>
<evidence type="ECO:0000256" key="5">
    <source>
        <dbReference type="ARBA" id="ARBA00022763"/>
    </source>
</evidence>
<dbReference type="CDD" id="cd20078">
    <property type="entry name" value="XPF_nuclease_XPF_euk"/>
    <property type="match status" value="1"/>
</dbReference>
<dbReference type="SUPFAM" id="SSF52980">
    <property type="entry name" value="Restriction endonuclease-like"/>
    <property type="match status" value="1"/>
</dbReference>
<dbReference type="InterPro" id="IPR010994">
    <property type="entry name" value="RuvA_2-like"/>
</dbReference>
<evidence type="ECO:0000259" key="11">
    <source>
        <dbReference type="SMART" id="SM00891"/>
    </source>
</evidence>
<feature type="domain" description="ERCC4" evidence="11">
    <location>
        <begin position="959"/>
        <end position="1039"/>
    </location>
</feature>
<dbReference type="Gene3D" id="1.10.150.20">
    <property type="entry name" value="5' to 3' exonuclease, C-terminal subdomain"/>
    <property type="match status" value="1"/>
</dbReference>
<dbReference type="SUPFAM" id="SSF47781">
    <property type="entry name" value="RuvA domain 2-like"/>
    <property type="match status" value="1"/>
</dbReference>
<feature type="region of interest" description="Disordered" evidence="10">
    <location>
        <begin position="731"/>
        <end position="756"/>
    </location>
</feature>
<dbReference type="GO" id="GO:0000724">
    <property type="term" value="P:double-strand break repair via homologous recombination"/>
    <property type="evidence" value="ECO:0007669"/>
    <property type="project" value="TreeGrafter"/>
</dbReference>
<organism evidence="12 13">
    <name type="scientific">Babesia ovis</name>
    <dbReference type="NCBI Taxonomy" id="5869"/>
    <lineage>
        <taxon>Eukaryota</taxon>
        <taxon>Sar</taxon>
        <taxon>Alveolata</taxon>
        <taxon>Apicomplexa</taxon>
        <taxon>Aconoidasida</taxon>
        <taxon>Piroplasmida</taxon>
        <taxon>Babesiidae</taxon>
        <taxon>Babesia</taxon>
    </lineage>
</organism>
<dbReference type="EMBL" id="BLIY01000022">
    <property type="protein sequence ID" value="GFE55531.1"/>
    <property type="molecule type" value="Genomic_DNA"/>
</dbReference>
<keyword evidence="5" id="KW-0227">DNA damage</keyword>
<dbReference type="OrthoDB" id="361020at2759"/>
<keyword evidence="3" id="KW-0540">Nuclease</keyword>
<dbReference type="InterPro" id="IPR047520">
    <property type="entry name" value="XPF_nuclease"/>
</dbReference>
<dbReference type="Pfam" id="PF02732">
    <property type="entry name" value="ERCC4"/>
    <property type="match status" value="1"/>
</dbReference>
<evidence type="ECO:0000256" key="10">
    <source>
        <dbReference type="SAM" id="MobiDB-lite"/>
    </source>
</evidence>
<feature type="region of interest" description="Disordered" evidence="10">
    <location>
        <begin position="656"/>
        <end position="716"/>
    </location>
</feature>
<reference evidence="12" key="1">
    <citation type="submission" date="2019-12" db="EMBL/GenBank/DDBJ databases">
        <title>Genome sequence of Babesia ovis.</title>
        <authorList>
            <person name="Yamagishi J."/>
            <person name="Sevinc F."/>
            <person name="Xuan X."/>
        </authorList>
    </citation>
    <scope>NUCLEOTIDE SEQUENCE</scope>
    <source>
        <strain evidence="12">Selcuk</strain>
    </source>
</reference>
<name>A0A9W5TD57_BABOV</name>
<dbReference type="GO" id="GO:0003684">
    <property type="term" value="F:damaged DNA binding"/>
    <property type="evidence" value="ECO:0007669"/>
    <property type="project" value="TreeGrafter"/>
</dbReference>
<keyword evidence="9" id="KW-0539">Nucleus</keyword>
<evidence type="ECO:0000256" key="3">
    <source>
        <dbReference type="ARBA" id="ARBA00022722"/>
    </source>
</evidence>
<evidence type="ECO:0000256" key="4">
    <source>
        <dbReference type="ARBA" id="ARBA00022759"/>
    </source>
</evidence>
<keyword evidence="7" id="KW-0238">DNA-binding</keyword>
<dbReference type="GO" id="GO:0000014">
    <property type="term" value="F:single-stranded DNA endodeoxyribonuclease activity"/>
    <property type="evidence" value="ECO:0007669"/>
    <property type="project" value="TreeGrafter"/>
</dbReference>
<keyword evidence="13" id="KW-1185">Reference proteome</keyword>
<comment type="subcellular location">
    <subcellularLocation>
        <location evidence="1">Nucleus</location>
    </subcellularLocation>
</comment>
<keyword evidence="8" id="KW-0234">DNA repair</keyword>
<comment type="caution">
    <text evidence="12">The sequence shown here is derived from an EMBL/GenBank/DDBJ whole genome shotgun (WGS) entry which is preliminary data.</text>
</comment>
<protein>
    <submittedName>
        <fullName evidence="12">DNA repair protein</fullName>
    </submittedName>
</protein>
<dbReference type="PANTHER" id="PTHR10150:SF0">
    <property type="entry name" value="DNA REPAIR ENDONUCLEASE XPF"/>
    <property type="match status" value="1"/>
</dbReference>
<evidence type="ECO:0000313" key="12">
    <source>
        <dbReference type="EMBL" id="GFE55531.1"/>
    </source>
</evidence>
<dbReference type="GO" id="GO:0000712">
    <property type="term" value="P:resolution of meiotic recombination intermediates"/>
    <property type="evidence" value="ECO:0007669"/>
    <property type="project" value="TreeGrafter"/>
</dbReference>